<evidence type="ECO:0000313" key="2">
    <source>
        <dbReference type="EMBL" id="OAS82056.1"/>
    </source>
</evidence>
<feature type="transmembrane region" description="Helical" evidence="1">
    <location>
        <begin position="114"/>
        <end position="135"/>
    </location>
</feature>
<dbReference type="Pfam" id="PF04854">
    <property type="entry name" value="DUF624"/>
    <property type="match status" value="1"/>
</dbReference>
<protein>
    <recommendedName>
        <fullName evidence="4">DUF624 domain-containing protein</fullName>
    </recommendedName>
</protein>
<accession>A0A179SK96</accession>
<name>A0A179SK96_9BACI</name>
<dbReference type="Proteomes" id="UP000078534">
    <property type="component" value="Unassembled WGS sequence"/>
</dbReference>
<feature type="transmembrane region" description="Helical" evidence="1">
    <location>
        <begin position="80"/>
        <end position="102"/>
    </location>
</feature>
<gene>
    <name evidence="2" type="ORF">A6K24_13430</name>
</gene>
<keyword evidence="3" id="KW-1185">Reference proteome</keyword>
<sequence length="222" mass="25198">METTGFMGGLNSILEWISRLALLNLLWIFFSLLGFIIFGFFPATAAMFAVVRKWALGEMEIPVFKTFWSSYKKEFIKGNILGSIIMLMGVVLLIDFLFLQLAAQSIQNLLLVPFYIISIIFVCMLFYIFPMFVHYEMKTFDIIKNSFFVMIYNPFATLLILVGSVGLLLLLSYAPPLLIICSGNVLALAITKPANNAFNKMNRKHQTILKNSKSNVISERGF</sequence>
<dbReference type="AlphaFoldDB" id="A0A179SK96"/>
<keyword evidence="1" id="KW-1133">Transmembrane helix</keyword>
<dbReference type="EMBL" id="LWSG01000046">
    <property type="protein sequence ID" value="OAS82056.1"/>
    <property type="molecule type" value="Genomic_DNA"/>
</dbReference>
<dbReference type="STRING" id="152268.A6K24_13430"/>
<organism evidence="2 3">
    <name type="scientific">Metabacillus litoralis</name>
    <dbReference type="NCBI Taxonomy" id="152268"/>
    <lineage>
        <taxon>Bacteria</taxon>
        <taxon>Bacillati</taxon>
        <taxon>Bacillota</taxon>
        <taxon>Bacilli</taxon>
        <taxon>Bacillales</taxon>
        <taxon>Bacillaceae</taxon>
        <taxon>Metabacillus</taxon>
    </lineage>
</organism>
<keyword evidence="1" id="KW-0472">Membrane</keyword>
<evidence type="ECO:0000313" key="3">
    <source>
        <dbReference type="Proteomes" id="UP000078534"/>
    </source>
</evidence>
<feature type="transmembrane region" description="Helical" evidence="1">
    <location>
        <begin position="177"/>
        <end position="194"/>
    </location>
</feature>
<comment type="caution">
    <text evidence="2">The sequence shown here is derived from an EMBL/GenBank/DDBJ whole genome shotgun (WGS) entry which is preliminary data.</text>
</comment>
<reference evidence="3" key="1">
    <citation type="submission" date="2016-04" db="EMBL/GenBank/DDBJ databases">
        <authorList>
            <person name="Lyu Z."/>
            <person name="Lyu W."/>
        </authorList>
    </citation>
    <scope>NUCLEOTIDE SEQUENCE [LARGE SCALE GENOMIC DNA]</scope>
    <source>
        <strain evidence="3">C44</strain>
    </source>
</reference>
<keyword evidence="1" id="KW-0812">Transmembrane</keyword>
<proteinExistence type="predicted"/>
<evidence type="ECO:0008006" key="4">
    <source>
        <dbReference type="Google" id="ProtNLM"/>
    </source>
</evidence>
<dbReference type="RefSeq" id="WP_185653199.1">
    <property type="nucleotide sequence ID" value="NZ_LWSG01000046.1"/>
</dbReference>
<evidence type="ECO:0000256" key="1">
    <source>
        <dbReference type="SAM" id="Phobius"/>
    </source>
</evidence>
<feature type="transmembrane region" description="Helical" evidence="1">
    <location>
        <begin position="25"/>
        <end position="51"/>
    </location>
</feature>
<feature type="transmembrane region" description="Helical" evidence="1">
    <location>
        <begin position="147"/>
        <end position="171"/>
    </location>
</feature>
<dbReference type="InterPro" id="IPR006938">
    <property type="entry name" value="DUF624"/>
</dbReference>